<evidence type="ECO:0000256" key="2">
    <source>
        <dbReference type="ARBA" id="ARBA00022691"/>
    </source>
</evidence>
<dbReference type="GO" id="GO:0009975">
    <property type="term" value="F:cyclase activity"/>
    <property type="evidence" value="ECO:0007669"/>
    <property type="project" value="UniProtKB-UniRule"/>
</dbReference>
<dbReference type="InterPro" id="IPR007197">
    <property type="entry name" value="rSAM"/>
</dbReference>
<dbReference type="PANTHER" id="PTHR11228">
    <property type="entry name" value="RADICAL SAM DOMAIN PROTEIN"/>
    <property type="match status" value="1"/>
</dbReference>
<keyword evidence="4 8" id="KW-0884">PQQ biosynthesis</keyword>
<feature type="binding site" evidence="8">
    <location>
        <position position="27"/>
    </location>
    <ligand>
        <name>[4Fe-4S] cluster</name>
        <dbReference type="ChEBI" id="CHEBI:49883"/>
        <note>4Fe-4S-S-AdoMet</note>
    </ligand>
</feature>
<dbReference type="EMBL" id="JADJEV010000003">
    <property type="protein sequence ID" value="MBK6972904.1"/>
    <property type="molecule type" value="Genomic_DNA"/>
</dbReference>
<dbReference type="GO" id="GO:0018189">
    <property type="term" value="P:pyrroloquinoline quinone biosynthetic process"/>
    <property type="evidence" value="ECO:0007669"/>
    <property type="project" value="UniProtKB-UniRule"/>
</dbReference>
<dbReference type="AlphaFoldDB" id="A0A9D7E2H0"/>
<keyword evidence="1 8" id="KW-0004">4Fe-4S</keyword>
<gene>
    <name evidence="8 10" type="primary">pqqE</name>
    <name evidence="10" type="ORF">IPH26_08065</name>
</gene>
<dbReference type="InterPro" id="IPR023885">
    <property type="entry name" value="4Fe4S-binding_SPASM_dom"/>
</dbReference>
<keyword evidence="5 8" id="KW-0560">Oxidoreductase</keyword>
<dbReference type="InterPro" id="IPR013785">
    <property type="entry name" value="Aldolase_TIM"/>
</dbReference>
<evidence type="ECO:0000313" key="10">
    <source>
        <dbReference type="EMBL" id="MBK6972904.1"/>
    </source>
</evidence>
<dbReference type="GO" id="GO:1904047">
    <property type="term" value="F:S-adenosyl-L-methionine binding"/>
    <property type="evidence" value="ECO:0007669"/>
    <property type="project" value="UniProtKB-UniRule"/>
</dbReference>
<evidence type="ECO:0000256" key="6">
    <source>
        <dbReference type="ARBA" id="ARBA00023004"/>
    </source>
</evidence>
<feature type="binding site" evidence="8">
    <location>
        <position position="34"/>
    </location>
    <ligand>
        <name>[4Fe-4S] cluster</name>
        <dbReference type="ChEBI" id="CHEBI:49883"/>
        <note>4Fe-4S-S-AdoMet</note>
    </ligand>
</feature>
<evidence type="ECO:0000259" key="9">
    <source>
        <dbReference type="PROSITE" id="PS51918"/>
    </source>
</evidence>
<dbReference type="GO" id="GO:0016491">
    <property type="term" value="F:oxidoreductase activity"/>
    <property type="evidence" value="ECO:0007669"/>
    <property type="project" value="UniProtKB-KW"/>
</dbReference>
<evidence type="ECO:0000256" key="5">
    <source>
        <dbReference type="ARBA" id="ARBA00023002"/>
    </source>
</evidence>
<dbReference type="EC" id="1.21.98.4" evidence="8"/>
<dbReference type="CDD" id="cd01335">
    <property type="entry name" value="Radical_SAM"/>
    <property type="match status" value="1"/>
</dbReference>
<dbReference type="SFLD" id="SFLDG01386">
    <property type="entry name" value="main_SPASM_domain-containing"/>
    <property type="match status" value="1"/>
</dbReference>
<comment type="subunit">
    <text evidence="8">Interacts with PqqD. The interaction is necessary for activity of PqqE.</text>
</comment>
<protein>
    <recommendedName>
        <fullName evidence="8">PqqA peptide cyclase</fullName>
        <ecNumber evidence="8">1.21.98.4</ecNumber>
    </recommendedName>
    <alternativeName>
        <fullName evidence="8">Coenzyme PQQ synthesis protein E</fullName>
    </alternativeName>
</protein>
<dbReference type="HAMAP" id="MF_00660">
    <property type="entry name" value="PqqE"/>
    <property type="match status" value="1"/>
</dbReference>
<dbReference type="NCBIfam" id="TIGR02109">
    <property type="entry name" value="PQQ_syn_pqqE"/>
    <property type="match status" value="1"/>
</dbReference>
<evidence type="ECO:0000313" key="11">
    <source>
        <dbReference type="Proteomes" id="UP000807785"/>
    </source>
</evidence>
<evidence type="ECO:0000256" key="3">
    <source>
        <dbReference type="ARBA" id="ARBA00022723"/>
    </source>
</evidence>
<proteinExistence type="inferred from homology"/>
<keyword evidence="3 8" id="KW-0479">Metal-binding</keyword>
<dbReference type="SUPFAM" id="SSF102114">
    <property type="entry name" value="Radical SAM enzymes"/>
    <property type="match status" value="1"/>
</dbReference>
<dbReference type="InterPro" id="IPR050377">
    <property type="entry name" value="Radical_SAM_PqqE_MftC-like"/>
</dbReference>
<comment type="catalytic activity">
    <reaction evidence="8">
        <text>[PQQ precursor protein] + S-adenosyl-L-methionine = E-Y cross-linked-[PQQ precursor protein] + 5'-deoxyadenosine + L-methionine + H(+)</text>
        <dbReference type="Rhea" id="RHEA:56836"/>
        <dbReference type="Rhea" id="RHEA-COMP:14800"/>
        <dbReference type="Rhea" id="RHEA-COMP:14801"/>
        <dbReference type="ChEBI" id="CHEBI:15378"/>
        <dbReference type="ChEBI" id="CHEBI:17319"/>
        <dbReference type="ChEBI" id="CHEBI:57844"/>
        <dbReference type="ChEBI" id="CHEBI:59789"/>
        <dbReference type="ChEBI" id="CHEBI:141026"/>
        <dbReference type="ChEBI" id="CHEBI:141027"/>
        <dbReference type="EC" id="1.21.98.4"/>
    </reaction>
</comment>
<dbReference type="SFLD" id="SFLDF00280">
    <property type="entry name" value="coenzyme_PQQ_synthesis_protein"/>
    <property type="match status" value="1"/>
</dbReference>
<evidence type="ECO:0000256" key="4">
    <source>
        <dbReference type="ARBA" id="ARBA00022905"/>
    </source>
</evidence>
<dbReference type="SMART" id="SM00729">
    <property type="entry name" value="Elp3"/>
    <property type="match status" value="1"/>
</dbReference>
<dbReference type="CDD" id="cd21119">
    <property type="entry name" value="SPASM_PqqE"/>
    <property type="match status" value="1"/>
</dbReference>
<dbReference type="PIRSF" id="PIRSF037420">
    <property type="entry name" value="PQQ_syn_pqqE"/>
    <property type="match status" value="1"/>
</dbReference>
<sequence>MSPGSNLMTTAQIGPPLWLLAEITYRCPLHCVFCYNPTDFAKTGVENELSTDDWLRVLREARAAGSVQCGFSGGEPLLRDDLEILVAEAHRLGFYTNLLTSGVGLNETRIAKLKQAGLAHIQLSFQDSTKELNDFLSHTKTFELKQNVAHLIKSNGWPMVLNCVIHRLNIDYIDKIIEMAVELGAEYLELANSQYYSWAQENRDQLLPSREQLQRAERITNEYREKLGDRIRMFFVVPDYYETRPKRCMNGWGNVFLTVTPDGTALPCHTAKMLPGLTFPNVREMNVRDIWFDSEGFNHYRGDGWMKEPCRNCPEKEKDLGGCRCQAYMLTGDAANADPVCDKSPLHGRIEEAVAYAQIPDAERTTVKPLVFRDPKESRRLIEQQTAAERQPA</sequence>
<dbReference type="Proteomes" id="UP000807785">
    <property type="component" value="Unassembled WGS sequence"/>
</dbReference>
<name>A0A9D7E2H0_9PROT</name>
<dbReference type="Pfam" id="PF04055">
    <property type="entry name" value="Radical_SAM"/>
    <property type="match status" value="1"/>
</dbReference>
<dbReference type="InterPro" id="IPR017200">
    <property type="entry name" value="PqqE-like"/>
</dbReference>
<keyword evidence="2 8" id="KW-0949">S-adenosyl-L-methionine</keyword>
<dbReference type="InterPro" id="IPR006638">
    <property type="entry name" value="Elp3/MiaA/NifB-like_rSAM"/>
</dbReference>
<organism evidence="10 11">
    <name type="scientific">Candidatus Methylophosphatis roskildensis</name>
    <dbReference type="NCBI Taxonomy" id="2899263"/>
    <lineage>
        <taxon>Bacteria</taxon>
        <taxon>Pseudomonadati</taxon>
        <taxon>Pseudomonadota</taxon>
        <taxon>Betaproteobacteria</taxon>
        <taxon>Nitrosomonadales</taxon>
        <taxon>Sterolibacteriaceae</taxon>
        <taxon>Candidatus Methylophosphatis</taxon>
    </lineage>
</organism>
<dbReference type="Gene3D" id="3.20.20.70">
    <property type="entry name" value="Aldolase class I"/>
    <property type="match status" value="1"/>
</dbReference>
<comment type="similarity">
    <text evidence="8">Belongs to the radical SAM superfamily. PqqE family.</text>
</comment>
<dbReference type="NCBIfam" id="TIGR04085">
    <property type="entry name" value="rSAM_more_4Fe4S"/>
    <property type="match status" value="1"/>
</dbReference>
<evidence type="ECO:0000256" key="7">
    <source>
        <dbReference type="ARBA" id="ARBA00023014"/>
    </source>
</evidence>
<comment type="pathway">
    <text evidence="8">Cofactor biosynthesis; pyrroloquinoline quinone biosynthesis.</text>
</comment>
<comment type="function">
    <text evidence="8">Catalyzes the cross-linking of a glutamate residue and a tyrosine residue in the PqqA protein as part of the biosynthesis of pyrroloquinoline quinone (PQQ).</text>
</comment>
<dbReference type="SFLD" id="SFLDG01067">
    <property type="entry name" value="SPASM/twitch_domain_containing"/>
    <property type="match status" value="1"/>
</dbReference>
<evidence type="ECO:0000256" key="1">
    <source>
        <dbReference type="ARBA" id="ARBA00022485"/>
    </source>
</evidence>
<keyword evidence="6 8" id="KW-0408">Iron</keyword>
<dbReference type="Pfam" id="PF13186">
    <property type="entry name" value="SPASM"/>
    <property type="match status" value="1"/>
</dbReference>
<dbReference type="InterPro" id="IPR011843">
    <property type="entry name" value="PQQ_synth_PqqE_bac"/>
</dbReference>
<accession>A0A9D7E2H0</accession>
<feature type="domain" description="Radical SAM core" evidence="9">
    <location>
        <begin position="13"/>
        <end position="230"/>
    </location>
</feature>
<reference evidence="10" key="1">
    <citation type="submission" date="2020-10" db="EMBL/GenBank/DDBJ databases">
        <title>Connecting structure to function with the recovery of over 1000 high-quality activated sludge metagenome-assembled genomes encoding full-length rRNA genes using long-read sequencing.</title>
        <authorList>
            <person name="Singleton C.M."/>
            <person name="Petriglieri F."/>
            <person name="Kristensen J.M."/>
            <person name="Kirkegaard R.H."/>
            <person name="Michaelsen T.Y."/>
            <person name="Andersen M.H."/>
            <person name="Karst S.M."/>
            <person name="Dueholm M.S."/>
            <person name="Nielsen P.H."/>
            <person name="Albertsen M."/>
        </authorList>
    </citation>
    <scope>NUCLEOTIDE SEQUENCE</scope>
    <source>
        <strain evidence="10">Bjer_18-Q3-R1-45_BAT3C.347</strain>
    </source>
</reference>
<dbReference type="SFLD" id="SFLDS00029">
    <property type="entry name" value="Radical_SAM"/>
    <property type="match status" value="1"/>
</dbReference>
<dbReference type="InterPro" id="IPR058240">
    <property type="entry name" value="rSAM_sf"/>
</dbReference>
<dbReference type="PROSITE" id="PS51918">
    <property type="entry name" value="RADICAL_SAM"/>
    <property type="match status" value="1"/>
</dbReference>
<evidence type="ECO:0000256" key="8">
    <source>
        <dbReference type="HAMAP-Rule" id="MF_00660"/>
    </source>
</evidence>
<comment type="cofactor">
    <cofactor evidence="8">
        <name>[4Fe-4S] cluster</name>
        <dbReference type="ChEBI" id="CHEBI:49883"/>
    </cofactor>
    <text evidence="8">Binds 1 [4Fe-4S] cluster. The cluster is coordinated with 3 cysteines and an exchangeable S-adenosyl-L-methionine.</text>
</comment>
<feature type="binding site" evidence="8">
    <location>
        <position position="31"/>
    </location>
    <ligand>
        <name>[4Fe-4S] cluster</name>
        <dbReference type="ChEBI" id="CHEBI:49883"/>
        <note>4Fe-4S-S-AdoMet</note>
    </ligand>
</feature>
<dbReference type="GO" id="GO:0051539">
    <property type="term" value="F:4 iron, 4 sulfur cluster binding"/>
    <property type="evidence" value="ECO:0007669"/>
    <property type="project" value="UniProtKB-KW"/>
</dbReference>
<dbReference type="GO" id="GO:0005506">
    <property type="term" value="F:iron ion binding"/>
    <property type="evidence" value="ECO:0007669"/>
    <property type="project" value="UniProtKB-UniRule"/>
</dbReference>
<comment type="caution">
    <text evidence="10">The sequence shown here is derived from an EMBL/GenBank/DDBJ whole genome shotgun (WGS) entry which is preliminary data.</text>
</comment>
<keyword evidence="7 8" id="KW-0411">Iron-sulfur</keyword>
<dbReference type="PANTHER" id="PTHR11228:SF7">
    <property type="entry name" value="PQQA PEPTIDE CYCLASE"/>
    <property type="match status" value="1"/>
</dbReference>